<feature type="signal peptide" evidence="2">
    <location>
        <begin position="1"/>
        <end position="21"/>
    </location>
</feature>
<dbReference type="Proteomes" id="UP001500889">
    <property type="component" value="Chromosome O"/>
</dbReference>
<sequence>MLSRLSFFFLLGISLFGLSYSYRVMDIHGDFPTCPSNDKDLEEMKPIEKRKTLYNVKEVNSNFDHKTQQNENMPSNWLMQIIKIITIPMETHLENGRNQENRINGLPKRRGHISELQPKREQNQAERSPKIVLLIKAKPHEKELRIRKRNPLLYHLM</sequence>
<accession>A0AAU9ESI2</accession>
<feature type="region of interest" description="Disordered" evidence="1">
    <location>
        <begin position="99"/>
        <end position="127"/>
    </location>
</feature>
<evidence type="ECO:0000313" key="4">
    <source>
        <dbReference type="Proteomes" id="UP001500889"/>
    </source>
</evidence>
<evidence type="ECO:0000256" key="1">
    <source>
        <dbReference type="SAM" id="MobiDB-lite"/>
    </source>
</evidence>
<protein>
    <recommendedName>
        <fullName evidence="5">Seminal fluid protein</fullName>
    </recommendedName>
</protein>
<keyword evidence="2" id="KW-0732">Signal</keyword>
<evidence type="ECO:0008006" key="5">
    <source>
        <dbReference type="Google" id="ProtNLM"/>
    </source>
</evidence>
<name>A0AAU9ESI2_DROMD</name>
<dbReference type="AlphaFoldDB" id="A0AAU9ESI2"/>
<proteinExistence type="predicted"/>
<keyword evidence="4" id="KW-1185">Reference proteome</keyword>
<feature type="compositionally biased region" description="Basic and acidic residues" evidence="1">
    <location>
        <begin position="117"/>
        <end position="127"/>
    </location>
</feature>
<gene>
    <name evidence="3" type="ORF">DMAD_08525</name>
</gene>
<reference evidence="3 4" key="1">
    <citation type="submission" date="2024-02" db="EMBL/GenBank/DDBJ databases">
        <title>A chromosome-level genome assembly of Drosophila madeirensis, a fruit fly species endemic to Madeira island.</title>
        <authorList>
            <person name="Tomihara K."/>
            <person name="Llopart A."/>
            <person name="Yamamoto D."/>
        </authorList>
    </citation>
    <scope>NUCLEOTIDE SEQUENCE [LARGE SCALE GENOMIC DNA]</scope>
    <source>
        <strain evidence="3 4">RF1</strain>
    </source>
</reference>
<evidence type="ECO:0000313" key="3">
    <source>
        <dbReference type="EMBL" id="BFF89868.1"/>
    </source>
</evidence>
<dbReference type="EMBL" id="AP029263">
    <property type="protein sequence ID" value="BFF89868.1"/>
    <property type="molecule type" value="Genomic_DNA"/>
</dbReference>
<evidence type="ECO:0000256" key="2">
    <source>
        <dbReference type="SAM" id="SignalP"/>
    </source>
</evidence>
<feature type="chain" id="PRO_5043515836" description="Seminal fluid protein" evidence="2">
    <location>
        <begin position="22"/>
        <end position="157"/>
    </location>
</feature>
<organism evidence="3 4">
    <name type="scientific">Drosophila madeirensis</name>
    <name type="common">Fruit fly</name>
    <dbReference type="NCBI Taxonomy" id="30013"/>
    <lineage>
        <taxon>Eukaryota</taxon>
        <taxon>Metazoa</taxon>
        <taxon>Ecdysozoa</taxon>
        <taxon>Arthropoda</taxon>
        <taxon>Hexapoda</taxon>
        <taxon>Insecta</taxon>
        <taxon>Pterygota</taxon>
        <taxon>Neoptera</taxon>
        <taxon>Endopterygota</taxon>
        <taxon>Diptera</taxon>
        <taxon>Brachycera</taxon>
        <taxon>Muscomorpha</taxon>
        <taxon>Ephydroidea</taxon>
        <taxon>Drosophilidae</taxon>
        <taxon>Drosophila</taxon>
        <taxon>Sophophora</taxon>
    </lineage>
</organism>